<dbReference type="EMBL" id="CADEBD010000530">
    <property type="protein sequence ID" value="CAB3257197.1"/>
    <property type="molecule type" value="Genomic_DNA"/>
</dbReference>
<evidence type="ECO:0000313" key="1">
    <source>
        <dbReference type="EMBL" id="CAB3257197.1"/>
    </source>
</evidence>
<sequence length="110" mass="12579">MGNAIAQSTELLTQIRISRSNGSGLRAPNHFSCYALTHVIHLFTNRLREKVQYYPAVTCHDCVRLLSTLRYYIRLKYLLIQNGRANTAKATYAFMGVVILYLTLKPKSKK</sequence>
<accession>A0A8S1BJ99</accession>
<dbReference type="AlphaFoldDB" id="A0A8S1BJ99"/>
<evidence type="ECO:0000313" key="2">
    <source>
        <dbReference type="Proteomes" id="UP000494256"/>
    </source>
</evidence>
<dbReference type="InterPro" id="IPR009125">
    <property type="entry name" value="ATPMK"/>
</dbReference>
<dbReference type="Pfam" id="PF14960">
    <property type="entry name" value="ATP_synth_reg"/>
    <property type="match status" value="1"/>
</dbReference>
<protein>
    <submittedName>
        <fullName evidence="1">Uncharacterized protein</fullName>
    </submittedName>
</protein>
<name>A0A8S1BJ99_ARCPL</name>
<proteinExistence type="predicted"/>
<dbReference type="Proteomes" id="UP000494256">
    <property type="component" value="Unassembled WGS sequence"/>
</dbReference>
<dbReference type="OrthoDB" id="10251574at2759"/>
<gene>
    <name evidence="1" type="ORF">APLA_LOCUS15840</name>
</gene>
<organism evidence="1 2">
    <name type="scientific">Arctia plantaginis</name>
    <name type="common">Wood tiger moth</name>
    <name type="synonym">Phalaena plantaginis</name>
    <dbReference type="NCBI Taxonomy" id="874455"/>
    <lineage>
        <taxon>Eukaryota</taxon>
        <taxon>Metazoa</taxon>
        <taxon>Ecdysozoa</taxon>
        <taxon>Arthropoda</taxon>
        <taxon>Hexapoda</taxon>
        <taxon>Insecta</taxon>
        <taxon>Pterygota</taxon>
        <taxon>Neoptera</taxon>
        <taxon>Endopterygota</taxon>
        <taxon>Lepidoptera</taxon>
        <taxon>Glossata</taxon>
        <taxon>Ditrysia</taxon>
        <taxon>Noctuoidea</taxon>
        <taxon>Erebidae</taxon>
        <taxon>Arctiinae</taxon>
        <taxon>Arctia</taxon>
    </lineage>
</organism>
<comment type="caution">
    <text evidence="1">The sequence shown here is derived from an EMBL/GenBank/DDBJ whole genome shotgun (WGS) entry which is preliminary data.</text>
</comment>
<reference evidence="1 2" key="1">
    <citation type="submission" date="2020-04" db="EMBL/GenBank/DDBJ databases">
        <authorList>
            <person name="Wallbank WR R."/>
            <person name="Pardo Diaz C."/>
            <person name="Kozak K."/>
            <person name="Martin S."/>
            <person name="Jiggins C."/>
            <person name="Moest M."/>
            <person name="Warren A I."/>
            <person name="Byers J.R.P. K."/>
            <person name="Montejo-Kovacevich G."/>
            <person name="Yen C E."/>
        </authorList>
    </citation>
    <scope>NUCLEOTIDE SEQUENCE [LARGE SCALE GENOMIC DNA]</scope>
</reference>